<dbReference type="SUPFAM" id="SSF53383">
    <property type="entry name" value="PLP-dependent transferases"/>
    <property type="match status" value="1"/>
</dbReference>
<evidence type="ECO:0000256" key="2">
    <source>
        <dbReference type="ARBA" id="ARBA00037999"/>
    </source>
</evidence>
<dbReference type="PANTHER" id="PTHR30244">
    <property type="entry name" value="TRANSAMINASE"/>
    <property type="match status" value="1"/>
</dbReference>
<dbReference type="EMBL" id="MEUG01000001">
    <property type="protein sequence ID" value="OGC28437.1"/>
    <property type="molecule type" value="Genomic_DNA"/>
</dbReference>
<dbReference type="InterPro" id="IPR000653">
    <property type="entry name" value="DegT/StrS_aminotransferase"/>
</dbReference>
<dbReference type="CDD" id="cd00616">
    <property type="entry name" value="AHBA_syn"/>
    <property type="match status" value="1"/>
</dbReference>
<organism evidence="6 7">
    <name type="scientific">candidate division WOR-1 bacterium RIFOXYC12_FULL_54_18</name>
    <dbReference type="NCBI Taxonomy" id="1802584"/>
    <lineage>
        <taxon>Bacteria</taxon>
        <taxon>Bacillati</taxon>
        <taxon>Saganbacteria</taxon>
    </lineage>
</organism>
<sequence>MTVSFFDITRQNESHRAELDAAITDVINSGRFILGENVASLEREVAAFSKASFAIGLASGTDAIHLALRACGVKRGDEIITSPFTFVATAEAIGYIGATPVFVDIEPNTFNLSANLIERKITKKTKAILPVHLYGQPADMVTIMALAKQYNLKVIEDSCQSIGAEFDGKPVNSTSDAGCLSFFPTKNLGCFGDGGMVVTSDPQVADEIKVLRGHGSRKTYYYELVGYNSRLDELQAAVLKVKFQYLDLLSSSRRKNADYYFRRLGSLTGITLPHIHPKAKHVFNQFTIRTSRREALLAYLKEKGIGAMVYYPLSLHLQSAFAFLGYKPGSLPESEKAQTEVLSLPIFPEIKEEELDQVCSAIESFFKK</sequence>
<evidence type="ECO:0000313" key="7">
    <source>
        <dbReference type="Proteomes" id="UP000178602"/>
    </source>
</evidence>
<name>A0A1F4T7A4_UNCSA</name>
<dbReference type="InterPro" id="IPR015424">
    <property type="entry name" value="PyrdxlP-dep_Trfase"/>
</dbReference>
<gene>
    <name evidence="6" type="ORF">A3K49_05645</name>
</gene>
<evidence type="ECO:0000256" key="1">
    <source>
        <dbReference type="ARBA" id="ARBA00022898"/>
    </source>
</evidence>
<feature type="modified residue" description="N6-(pyridoxal phosphate)lysine" evidence="4">
    <location>
        <position position="186"/>
    </location>
</feature>
<comment type="caution">
    <text evidence="6">The sequence shown here is derived from an EMBL/GenBank/DDBJ whole genome shotgun (WGS) entry which is preliminary data.</text>
</comment>
<dbReference type="InterPro" id="IPR015421">
    <property type="entry name" value="PyrdxlP-dep_Trfase_major"/>
</dbReference>
<protein>
    <submittedName>
        <fullName evidence="6">Transcriptional regulator</fullName>
    </submittedName>
</protein>
<evidence type="ECO:0000256" key="5">
    <source>
        <dbReference type="RuleBase" id="RU004508"/>
    </source>
</evidence>
<comment type="similarity">
    <text evidence="2 5">Belongs to the DegT/DnrJ/EryC1 family.</text>
</comment>
<dbReference type="PANTHER" id="PTHR30244:SF36">
    <property type="entry name" value="3-OXO-GLUCOSE-6-PHOSPHATE:GLUTAMATE AMINOTRANSFERASE"/>
    <property type="match status" value="1"/>
</dbReference>
<proteinExistence type="inferred from homology"/>
<reference evidence="6 7" key="1">
    <citation type="journal article" date="2016" name="Nat. Commun.">
        <title>Thousands of microbial genomes shed light on interconnected biogeochemical processes in an aquifer system.</title>
        <authorList>
            <person name="Anantharaman K."/>
            <person name="Brown C.T."/>
            <person name="Hug L.A."/>
            <person name="Sharon I."/>
            <person name="Castelle C.J."/>
            <person name="Probst A.J."/>
            <person name="Thomas B.C."/>
            <person name="Singh A."/>
            <person name="Wilkins M.J."/>
            <person name="Karaoz U."/>
            <person name="Brodie E.L."/>
            <person name="Williams K.H."/>
            <person name="Hubbard S.S."/>
            <person name="Banfield J.F."/>
        </authorList>
    </citation>
    <scope>NUCLEOTIDE SEQUENCE [LARGE SCALE GENOMIC DNA]</scope>
</reference>
<dbReference type="PIRSF" id="PIRSF000390">
    <property type="entry name" value="PLP_StrS"/>
    <property type="match status" value="1"/>
</dbReference>
<dbReference type="FunFam" id="3.40.640.10:FF:000089">
    <property type="entry name" value="Aminotransferase, DegT/DnrJ/EryC1/StrS family"/>
    <property type="match status" value="1"/>
</dbReference>
<dbReference type="Gene3D" id="3.90.1150.10">
    <property type="entry name" value="Aspartate Aminotransferase, domain 1"/>
    <property type="match status" value="1"/>
</dbReference>
<dbReference type="Proteomes" id="UP000178602">
    <property type="component" value="Unassembled WGS sequence"/>
</dbReference>
<feature type="active site" description="Proton acceptor" evidence="3">
    <location>
        <position position="186"/>
    </location>
</feature>
<dbReference type="GO" id="GO:0030170">
    <property type="term" value="F:pyridoxal phosphate binding"/>
    <property type="evidence" value="ECO:0007669"/>
    <property type="project" value="UniProtKB-ARBA"/>
</dbReference>
<accession>A0A1F4T7A4</accession>
<dbReference type="Gene3D" id="3.40.640.10">
    <property type="entry name" value="Type I PLP-dependent aspartate aminotransferase-like (Major domain)"/>
    <property type="match status" value="1"/>
</dbReference>
<dbReference type="GO" id="GO:0008483">
    <property type="term" value="F:transaminase activity"/>
    <property type="evidence" value="ECO:0007669"/>
    <property type="project" value="TreeGrafter"/>
</dbReference>
<dbReference type="GO" id="GO:0000271">
    <property type="term" value="P:polysaccharide biosynthetic process"/>
    <property type="evidence" value="ECO:0007669"/>
    <property type="project" value="TreeGrafter"/>
</dbReference>
<evidence type="ECO:0000313" key="6">
    <source>
        <dbReference type="EMBL" id="OGC28437.1"/>
    </source>
</evidence>
<dbReference type="InterPro" id="IPR015422">
    <property type="entry name" value="PyrdxlP-dep_Trfase_small"/>
</dbReference>
<keyword evidence="1 4" id="KW-0663">Pyridoxal phosphate</keyword>
<dbReference type="Pfam" id="PF01041">
    <property type="entry name" value="DegT_DnrJ_EryC1"/>
    <property type="match status" value="1"/>
</dbReference>
<evidence type="ECO:0000256" key="3">
    <source>
        <dbReference type="PIRSR" id="PIRSR000390-1"/>
    </source>
</evidence>
<evidence type="ECO:0000256" key="4">
    <source>
        <dbReference type="PIRSR" id="PIRSR000390-2"/>
    </source>
</evidence>
<dbReference type="AlphaFoldDB" id="A0A1F4T7A4"/>